<dbReference type="PROSITE" id="PS51186">
    <property type="entry name" value="GNAT"/>
    <property type="match status" value="1"/>
</dbReference>
<sequence>MDRFVQAWVDGWVVSRGAAPPVAEPWGWTVDVGTGTHHVTRHVFGATNGAVSEPAVRKVAGAVTGAGVWLKVFADPAVVGPWLGPDWWIDPEPGFLMTAPLPDVPPGAAPDGYRTRTWSRGGVTRTMVAAPDGSLAARGQIAPTGATAVVDQIETSPGHRRRGLGALVMRTLHRAAVDQGARTGVLGATPEGRALYEFLGWRVESALTSAKFTGDARG</sequence>
<dbReference type="InterPro" id="IPR016181">
    <property type="entry name" value="Acyl_CoA_acyltransferase"/>
</dbReference>
<evidence type="ECO:0000259" key="1">
    <source>
        <dbReference type="PROSITE" id="PS51186"/>
    </source>
</evidence>
<dbReference type="Proteomes" id="UP000502665">
    <property type="component" value="Chromosome"/>
</dbReference>
<dbReference type="EMBL" id="CP049838">
    <property type="protein sequence ID" value="QJT04040.1"/>
    <property type="molecule type" value="Genomic_DNA"/>
</dbReference>
<protein>
    <submittedName>
        <fullName evidence="2">GNAT family N-acetyltransferase</fullName>
    </submittedName>
</protein>
<dbReference type="Pfam" id="PF00583">
    <property type="entry name" value="Acetyltransf_1"/>
    <property type="match status" value="1"/>
</dbReference>
<dbReference type="GO" id="GO:0016747">
    <property type="term" value="F:acyltransferase activity, transferring groups other than amino-acyl groups"/>
    <property type="evidence" value="ECO:0007669"/>
    <property type="project" value="InterPro"/>
</dbReference>
<gene>
    <name evidence="2" type="ORF">G9272_30245</name>
</gene>
<name>A0A6M4WU42_9ACTN</name>
<proteinExistence type="predicted"/>
<reference evidence="2" key="1">
    <citation type="submission" date="2020-03" db="EMBL/GenBank/DDBJ databases">
        <title>Molecular networking-based the target discovery of potent antiproliferative macrolactams: 5/6/7/16 polycyclic ansamycins and glycosylated trienomycin from Streptomyces cacaoi subsp. asoensis.</title>
        <authorList>
            <person name="Liu L.-L."/>
        </authorList>
    </citation>
    <scope>NUCLEOTIDE SEQUENCE [LARGE SCALE GENOMIC DNA]</scope>
    <source>
        <strain evidence="2">H2S5</strain>
    </source>
</reference>
<dbReference type="InterPro" id="IPR000182">
    <property type="entry name" value="GNAT_dom"/>
</dbReference>
<dbReference type="SUPFAM" id="SSF55729">
    <property type="entry name" value="Acyl-CoA N-acyltransferases (Nat)"/>
    <property type="match status" value="1"/>
</dbReference>
<dbReference type="RefSeq" id="WP_171399419.1">
    <property type="nucleotide sequence ID" value="NZ_CP049838.1"/>
</dbReference>
<feature type="domain" description="N-acetyltransferase" evidence="1">
    <location>
        <begin position="96"/>
        <end position="218"/>
    </location>
</feature>
<dbReference type="AlphaFoldDB" id="A0A6M4WU42"/>
<keyword evidence="3" id="KW-1185">Reference proteome</keyword>
<evidence type="ECO:0000313" key="3">
    <source>
        <dbReference type="Proteomes" id="UP000502665"/>
    </source>
</evidence>
<evidence type="ECO:0000313" key="2">
    <source>
        <dbReference type="EMBL" id="QJT04040.1"/>
    </source>
</evidence>
<accession>A0A6M4WU42</accession>
<dbReference type="Gene3D" id="3.40.630.30">
    <property type="match status" value="1"/>
</dbReference>
<organism evidence="2 3">
    <name type="scientific">Streptomyces asoensis</name>
    <dbReference type="NCBI Taxonomy" id="249586"/>
    <lineage>
        <taxon>Bacteria</taxon>
        <taxon>Bacillati</taxon>
        <taxon>Actinomycetota</taxon>
        <taxon>Actinomycetes</taxon>
        <taxon>Kitasatosporales</taxon>
        <taxon>Streptomycetaceae</taxon>
        <taxon>Streptomyces</taxon>
    </lineage>
</organism>